<organism evidence="1">
    <name type="scientific">Myoviridae sp. ctiBE32</name>
    <dbReference type="NCBI Taxonomy" id="2826685"/>
    <lineage>
        <taxon>Viruses</taxon>
        <taxon>Duplodnaviria</taxon>
        <taxon>Heunggongvirae</taxon>
        <taxon>Uroviricota</taxon>
        <taxon>Caudoviricetes</taxon>
    </lineage>
</organism>
<evidence type="ECO:0000313" key="1">
    <source>
        <dbReference type="EMBL" id="DAD90504.1"/>
    </source>
</evidence>
<protein>
    <submittedName>
        <fullName evidence="1">Uncharacterized protein</fullName>
    </submittedName>
</protein>
<accession>A0A8S5N8C6</accession>
<name>A0A8S5N8C6_9CAUD</name>
<proteinExistence type="predicted"/>
<dbReference type="EMBL" id="BK015088">
    <property type="protein sequence ID" value="DAD90504.1"/>
    <property type="molecule type" value="Genomic_DNA"/>
</dbReference>
<sequence>MISCQLFVSTLPLKRCFFRYNRSISATIRALKTPVNSSFS</sequence>
<reference evidence="1" key="1">
    <citation type="journal article" date="2021" name="Proc. Natl. Acad. Sci. U.S.A.">
        <title>A Catalog of Tens of Thousands of Viruses from Human Metagenomes Reveals Hidden Associations with Chronic Diseases.</title>
        <authorList>
            <person name="Tisza M.J."/>
            <person name="Buck C.B."/>
        </authorList>
    </citation>
    <scope>NUCLEOTIDE SEQUENCE</scope>
    <source>
        <strain evidence="1">CtiBE32</strain>
    </source>
</reference>